<dbReference type="EMBL" id="KZ512519">
    <property type="protein sequence ID" value="PKU31621.1"/>
    <property type="molecule type" value="Genomic_DNA"/>
</dbReference>
<evidence type="ECO:0000313" key="2">
    <source>
        <dbReference type="Proteomes" id="UP000233556"/>
    </source>
</evidence>
<protein>
    <submittedName>
        <fullName evidence="1">Run domain-containing protein 3b</fullName>
    </submittedName>
</protein>
<keyword evidence="2" id="KW-1185">Reference proteome</keyword>
<accession>A0A2I0TCU2</accession>
<name>A0A2I0TCU2_LIMLA</name>
<reference evidence="2" key="2">
    <citation type="submission" date="2017-12" db="EMBL/GenBank/DDBJ databases">
        <title>Genome sequence of the Bar-tailed Godwit (Limosa lapponica baueri).</title>
        <authorList>
            <person name="Lima N.C.B."/>
            <person name="Parody-Merino A.M."/>
            <person name="Battley P.F."/>
            <person name="Fidler A.E."/>
            <person name="Prosdocimi F."/>
        </authorList>
    </citation>
    <scope>NUCLEOTIDE SEQUENCE [LARGE SCALE GENOMIC DNA]</scope>
</reference>
<sequence length="130" mass="13894">MYCFIVQKSVVLLKIADVLLYSPEICGVVEDLDNEVQGSNAQANCEINQANHSSDKCSLADSQDEIQKANYLTGVDDCGGSSCSPPGKPSCLTASLKYLDTNALSMGNKQEELETCVQSLGHDLIATTET</sequence>
<proteinExistence type="predicted"/>
<reference evidence="2" key="1">
    <citation type="submission" date="2017-11" db="EMBL/GenBank/DDBJ databases">
        <authorList>
            <person name="Lima N.C."/>
            <person name="Parody-Merino A.M."/>
            <person name="Battley P.F."/>
            <person name="Fidler A.E."/>
            <person name="Prosdocimi F."/>
        </authorList>
    </citation>
    <scope>NUCLEOTIDE SEQUENCE [LARGE SCALE GENOMIC DNA]</scope>
</reference>
<gene>
    <name evidence="1" type="ORF">llap_18073</name>
</gene>
<dbReference type="Proteomes" id="UP000233556">
    <property type="component" value="Unassembled WGS sequence"/>
</dbReference>
<dbReference type="AlphaFoldDB" id="A0A2I0TCU2"/>
<evidence type="ECO:0000313" key="1">
    <source>
        <dbReference type="EMBL" id="PKU31621.1"/>
    </source>
</evidence>
<organism evidence="1 2">
    <name type="scientific">Limosa lapponica baueri</name>
    <dbReference type="NCBI Taxonomy" id="1758121"/>
    <lineage>
        <taxon>Eukaryota</taxon>
        <taxon>Metazoa</taxon>
        <taxon>Chordata</taxon>
        <taxon>Craniata</taxon>
        <taxon>Vertebrata</taxon>
        <taxon>Euteleostomi</taxon>
        <taxon>Archelosauria</taxon>
        <taxon>Archosauria</taxon>
        <taxon>Dinosauria</taxon>
        <taxon>Saurischia</taxon>
        <taxon>Theropoda</taxon>
        <taxon>Coelurosauria</taxon>
        <taxon>Aves</taxon>
        <taxon>Neognathae</taxon>
        <taxon>Neoaves</taxon>
        <taxon>Charadriiformes</taxon>
        <taxon>Scolopacidae</taxon>
        <taxon>Limosa</taxon>
    </lineage>
</organism>